<dbReference type="Pfam" id="PF26341">
    <property type="entry name" value="AAA_SelU"/>
    <property type="match status" value="1"/>
</dbReference>
<evidence type="ECO:0000313" key="3">
    <source>
        <dbReference type="EMBL" id="QED26712.1"/>
    </source>
</evidence>
<dbReference type="SMART" id="SM00450">
    <property type="entry name" value="RHOD"/>
    <property type="match status" value="1"/>
</dbReference>
<dbReference type="InterPro" id="IPR001763">
    <property type="entry name" value="Rhodanese-like_dom"/>
</dbReference>
<dbReference type="InterPro" id="IPR027417">
    <property type="entry name" value="P-loop_NTPase"/>
</dbReference>
<dbReference type="NCBIfam" id="NF008750">
    <property type="entry name" value="PRK11784.1-2"/>
    <property type="match status" value="1"/>
</dbReference>
<keyword evidence="4" id="KW-1185">Reference proteome</keyword>
<dbReference type="InterPro" id="IPR036873">
    <property type="entry name" value="Rhodanese-like_dom_sf"/>
</dbReference>
<proteinExistence type="predicted"/>
<organism evidence="3 4">
    <name type="scientific">Microvenator marinus</name>
    <dbReference type="NCBI Taxonomy" id="2600177"/>
    <lineage>
        <taxon>Bacteria</taxon>
        <taxon>Deltaproteobacteria</taxon>
        <taxon>Bradymonadales</taxon>
        <taxon>Microvenatoraceae</taxon>
        <taxon>Microvenator</taxon>
    </lineage>
</organism>
<dbReference type="PANTHER" id="PTHR30401">
    <property type="entry name" value="TRNA 2-SELENOURIDINE SYNTHASE"/>
    <property type="match status" value="1"/>
</dbReference>
<evidence type="ECO:0000256" key="1">
    <source>
        <dbReference type="ARBA" id="ARBA00023266"/>
    </source>
</evidence>
<feature type="domain" description="Rhodanese" evidence="2">
    <location>
        <begin position="16"/>
        <end position="139"/>
    </location>
</feature>
<dbReference type="Gene3D" id="3.40.250.10">
    <property type="entry name" value="Rhodanese-like domain"/>
    <property type="match status" value="1"/>
</dbReference>
<protein>
    <submittedName>
        <fullName evidence="3">tRNA 2-selenouridine(34) synthase MnmH</fullName>
    </submittedName>
</protein>
<dbReference type="InterPro" id="IPR017582">
    <property type="entry name" value="SelU"/>
</dbReference>
<dbReference type="InterPro" id="IPR058840">
    <property type="entry name" value="AAA_SelU"/>
</dbReference>
<evidence type="ECO:0000313" key="4">
    <source>
        <dbReference type="Proteomes" id="UP000321595"/>
    </source>
</evidence>
<dbReference type="NCBIfam" id="TIGR03167">
    <property type="entry name" value="tRNA_sel_U_synt"/>
    <property type="match status" value="1"/>
</dbReference>
<dbReference type="Proteomes" id="UP000321595">
    <property type="component" value="Chromosome"/>
</dbReference>
<dbReference type="PANTHER" id="PTHR30401:SF0">
    <property type="entry name" value="TRNA 2-SELENOURIDINE SYNTHASE"/>
    <property type="match status" value="1"/>
</dbReference>
<dbReference type="SUPFAM" id="SSF52821">
    <property type="entry name" value="Rhodanese/Cell cycle control phosphatase"/>
    <property type="match status" value="1"/>
</dbReference>
<accession>A0A5B8XLJ3</accession>
<dbReference type="OrthoDB" id="285281at2"/>
<dbReference type="KEGG" id="bbae:FRD01_05510"/>
<dbReference type="Pfam" id="PF00581">
    <property type="entry name" value="Rhodanese"/>
    <property type="match status" value="1"/>
</dbReference>
<gene>
    <name evidence="3" type="primary">mnmH</name>
    <name evidence="3" type="ORF">FRD01_05510</name>
</gene>
<sequence>MVLGKRIDIAGFLELLHSGVPAFDVRTPAEYESGHIPGVNNLPLFSNEERVVVGTSYKQKGREQALLEGLEFVGPKMRTMVEEVIKASGSPPGKVLVHCWRGGMRSQSVAWLLELYGYETLTLEKGYKGFRHWVLGQLDDVPPLNVIGGPTGAGKTDILDVLKEDGEPVIDLEGLANHRGSAFGSLLLGAQPTQEHFENLLAFELARVRVQGLPVWIEDESRMVGYVQVPNRVYEAIRASQVLFLEVPFESRVERLVEVYGDASPELLKDSFDRIQTRLGGLKHKEAHDALEKGDLHEAAAIALTYYDRAYAKGLGRRDPELVMRVEVNGDAHEMANQIRAFKARDIA</sequence>
<dbReference type="GO" id="GO:0002098">
    <property type="term" value="P:tRNA wobble uridine modification"/>
    <property type="evidence" value="ECO:0007669"/>
    <property type="project" value="InterPro"/>
</dbReference>
<dbReference type="PROSITE" id="PS50206">
    <property type="entry name" value="RHODANESE_3"/>
    <property type="match status" value="1"/>
</dbReference>
<evidence type="ECO:0000259" key="2">
    <source>
        <dbReference type="PROSITE" id="PS50206"/>
    </source>
</evidence>
<reference evidence="3 4" key="1">
    <citation type="submission" date="2019-08" db="EMBL/GenBank/DDBJ databases">
        <authorList>
            <person name="Liang Q."/>
        </authorList>
    </citation>
    <scope>NUCLEOTIDE SEQUENCE [LARGE SCALE GENOMIC DNA]</scope>
    <source>
        <strain evidence="3 4">V1718</strain>
    </source>
</reference>
<keyword evidence="1" id="KW-0711">Selenium</keyword>
<dbReference type="SUPFAM" id="SSF52540">
    <property type="entry name" value="P-loop containing nucleoside triphosphate hydrolases"/>
    <property type="match status" value="1"/>
</dbReference>
<name>A0A5B8XLJ3_9DELT</name>
<dbReference type="AlphaFoldDB" id="A0A5B8XLJ3"/>
<dbReference type="GO" id="GO:0043828">
    <property type="term" value="F:tRNA 2-selenouridine synthase activity"/>
    <property type="evidence" value="ECO:0007669"/>
    <property type="project" value="InterPro"/>
</dbReference>
<dbReference type="EMBL" id="CP042467">
    <property type="protein sequence ID" value="QED26712.1"/>
    <property type="molecule type" value="Genomic_DNA"/>
</dbReference>